<feature type="compositionally biased region" description="Low complexity" evidence="1">
    <location>
        <begin position="159"/>
        <end position="168"/>
    </location>
</feature>
<dbReference type="Pfam" id="PF08632">
    <property type="entry name" value="Zds_C"/>
    <property type="match status" value="1"/>
</dbReference>
<dbReference type="OrthoDB" id="5589766at2759"/>
<feature type="compositionally biased region" description="Polar residues" evidence="1">
    <location>
        <begin position="255"/>
        <end position="266"/>
    </location>
</feature>
<feature type="compositionally biased region" description="Basic and acidic residues" evidence="1">
    <location>
        <begin position="445"/>
        <end position="460"/>
    </location>
</feature>
<evidence type="ECO:0000313" key="4">
    <source>
        <dbReference type="EMBL" id="CCE84406.1"/>
    </source>
</evidence>
<reference evidence="5" key="2">
    <citation type="journal article" date="2012" name="G3 (Bethesda)">
        <title>Pichia sorbitophila, an interspecies yeast hybrid reveals early steps of genome resolution following polyploidization.</title>
        <authorList>
            <person name="Leh Louis V."/>
            <person name="Despons L."/>
            <person name="Friedrich A."/>
            <person name="Martin T."/>
            <person name="Durrens P."/>
            <person name="Casaregola S."/>
            <person name="Neuveglise C."/>
            <person name="Fairhead C."/>
            <person name="Marck C."/>
            <person name="Cruz J.A."/>
            <person name="Straub M.L."/>
            <person name="Kugler V."/>
            <person name="Sacerdot C."/>
            <person name="Uzunov Z."/>
            <person name="Thierry A."/>
            <person name="Weiss S."/>
            <person name="Bleykasten C."/>
            <person name="De Montigny J."/>
            <person name="Jacques N."/>
            <person name="Jung P."/>
            <person name="Lemaire M."/>
            <person name="Mallet S."/>
            <person name="Morel G."/>
            <person name="Richard G.F."/>
            <person name="Sarkar A."/>
            <person name="Savel G."/>
            <person name="Schacherer J."/>
            <person name="Seret M.L."/>
            <person name="Talla E."/>
            <person name="Samson G."/>
            <person name="Jubin C."/>
            <person name="Poulain J."/>
            <person name="Vacherie B."/>
            <person name="Barbe V."/>
            <person name="Pelletier E."/>
            <person name="Sherman D.J."/>
            <person name="Westhof E."/>
            <person name="Weissenbach J."/>
            <person name="Baret P.V."/>
            <person name="Wincker P."/>
            <person name="Gaillardin C."/>
            <person name="Dujon B."/>
            <person name="Souciet J.L."/>
        </authorList>
    </citation>
    <scope>NUCLEOTIDE SEQUENCE [LARGE SCALE GENOMIC DNA]</scope>
    <source>
        <strain evidence="5">ATCC MYA-4447 / BCRC 22081 / CBS 7064 / NBRC 10061 / NRRL Y-12695</strain>
    </source>
</reference>
<dbReference type="GO" id="GO:0005737">
    <property type="term" value="C:cytoplasm"/>
    <property type="evidence" value="ECO:0007669"/>
    <property type="project" value="TreeGrafter"/>
</dbReference>
<organism evidence="3 5">
    <name type="scientific">Pichia sorbitophila (strain ATCC MYA-4447 / BCRC 22081 / CBS 7064 / NBRC 10061 / NRRL Y-12695)</name>
    <name type="common">Hybrid yeast</name>
    <dbReference type="NCBI Taxonomy" id="559304"/>
    <lineage>
        <taxon>Eukaryota</taxon>
        <taxon>Fungi</taxon>
        <taxon>Dikarya</taxon>
        <taxon>Ascomycota</taxon>
        <taxon>Saccharomycotina</taxon>
        <taxon>Pichiomycetes</taxon>
        <taxon>Debaryomycetaceae</taxon>
        <taxon>Millerozyma</taxon>
    </lineage>
</organism>
<reference evidence="3" key="1">
    <citation type="submission" date="2011-10" db="EMBL/GenBank/DDBJ databases">
        <authorList>
            <person name="Genoscope - CEA"/>
        </authorList>
    </citation>
    <scope>NUCLEOTIDE SEQUENCE</scope>
</reference>
<feature type="compositionally biased region" description="Polar residues" evidence="1">
    <location>
        <begin position="780"/>
        <end position="816"/>
    </location>
</feature>
<feature type="compositionally biased region" description="Basic and acidic residues" evidence="1">
    <location>
        <begin position="591"/>
        <end position="610"/>
    </location>
</feature>
<feature type="compositionally biased region" description="Basic and acidic residues" evidence="1">
    <location>
        <begin position="865"/>
        <end position="875"/>
    </location>
</feature>
<feature type="region of interest" description="Disordered" evidence="1">
    <location>
        <begin position="38"/>
        <end position="117"/>
    </location>
</feature>
<dbReference type="PANTHER" id="PTHR28089">
    <property type="entry name" value="PROTEIN ZDS1-RELATED"/>
    <property type="match status" value="1"/>
</dbReference>
<feature type="compositionally biased region" description="Basic residues" evidence="1">
    <location>
        <begin position="899"/>
        <end position="916"/>
    </location>
</feature>
<feature type="compositionally biased region" description="Low complexity" evidence="1">
    <location>
        <begin position="399"/>
        <end position="414"/>
    </location>
</feature>
<feature type="compositionally biased region" description="Basic residues" evidence="1">
    <location>
        <begin position="284"/>
        <end position="293"/>
    </location>
</feature>
<dbReference type="EMBL" id="FO082049">
    <property type="protein sequence ID" value="CCE83375.1"/>
    <property type="molecule type" value="Genomic_DNA"/>
</dbReference>
<feature type="region of interest" description="Disordered" evidence="1">
    <location>
        <begin position="591"/>
        <end position="615"/>
    </location>
</feature>
<feature type="region of interest" description="Disordered" evidence="1">
    <location>
        <begin position="525"/>
        <end position="562"/>
    </location>
</feature>
<dbReference type="SMART" id="SM01327">
    <property type="entry name" value="Zds_C"/>
    <property type="match status" value="1"/>
</dbReference>
<feature type="region of interest" description="Disordered" evidence="1">
    <location>
        <begin position="252"/>
        <end position="342"/>
    </location>
</feature>
<feature type="region of interest" description="Disordered" evidence="1">
    <location>
        <begin position="978"/>
        <end position="1074"/>
    </location>
</feature>
<dbReference type="GO" id="GO:0030010">
    <property type="term" value="P:establishment of cell polarity"/>
    <property type="evidence" value="ECO:0007669"/>
    <property type="project" value="TreeGrafter"/>
</dbReference>
<feature type="compositionally biased region" description="Polar residues" evidence="1">
    <location>
        <begin position="947"/>
        <end position="965"/>
    </location>
</feature>
<dbReference type="InterPro" id="IPR013941">
    <property type="entry name" value="ZDS1_C"/>
</dbReference>
<feature type="compositionally biased region" description="Polar residues" evidence="1">
    <location>
        <begin position="175"/>
        <end position="191"/>
    </location>
</feature>
<dbReference type="GO" id="GO:0010971">
    <property type="term" value="P:positive regulation of G2/M transition of mitotic cell cycle"/>
    <property type="evidence" value="ECO:0007669"/>
    <property type="project" value="TreeGrafter"/>
</dbReference>
<evidence type="ECO:0000313" key="5">
    <source>
        <dbReference type="Proteomes" id="UP000005222"/>
    </source>
</evidence>
<dbReference type="eggNOG" id="ENOG502RC08">
    <property type="taxonomic scope" value="Eukaryota"/>
</dbReference>
<feature type="compositionally biased region" description="Acidic residues" evidence="1">
    <location>
        <begin position="636"/>
        <end position="650"/>
    </location>
</feature>
<feature type="compositionally biased region" description="Basic and acidic residues" evidence="1">
    <location>
        <begin position="90"/>
        <end position="108"/>
    </location>
</feature>
<dbReference type="HOGENOM" id="CLU_269373_0_0_1"/>
<feature type="region of interest" description="Disordered" evidence="1">
    <location>
        <begin position="1155"/>
        <end position="1214"/>
    </location>
</feature>
<name>G8Y9Z2_PICSO</name>
<evidence type="ECO:0000313" key="3">
    <source>
        <dbReference type="EMBL" id="CCE83375.1"/>
    </source>
</evidence>
<protein>
    <submittedName>
        <fullName evidence="3">Piso0_003950 protein</fullName>
    </submittedName>
</protein>
<feature type="compositionally biased region" description="Basic and acidic residues" evidence="1">
    <location>
        <begin position="981"/>
        <end position="996"/>
    </location>
</feature>
<gene>
    <name evidence="3" type="primary">Piso0_003950</name>
    <name evidence="3" type="ORF">GNLVRS01_PISO0K06148g</name>
    <name evidence="4" type="ORF">GNLVRS01_PISO0L06149g</name>
</gene>
<feature type="compositionally biased region" description="Polar residues" evidence="1">
    <location>
        <begin position="54"/>
        <end position="63"/>
    </location>
</feature>
<sequence length="1214" mass="135564">MSDIGGSMDNNYESAAKDIEQEKKVVAALKRLSIGHMMSYDPDLPMEDMEYQFHFQQSGDQQNRSPSPTSPRRGSPTSPSSSLRSPQRNSPEKFRDDMVSIASDKETSDETDAPLDTESLIWVPANLHPEVDPEQFKLHIRNKVEEIMDKKMKSKSLSRKSSLSSSYSNEHEQTPDSGQKSSPQTPGSKDTLSVEEIKALHRKSNPSLRDLTSELQRLSKLAGMDSGDAVTIARTLSSTALGYTDVEKQAIDELTSPTSSSRIYNLSDSDTQSESSSEPPSPTLRKHVTKNKKAQTQGSAHNTYDQDTHNKNNPVSLKRSRRLEHKRPQASLSTGSNLQNHKAGKLAELRNSLYHSDATEIPNQMHHSGHRNNYQHRHENKKNDIHDKLSRSHYGDVRTSSYSDSSTNNDSPYPTSSSHMSLNSMKQHKMNRNIGKIRTLSMSNMDEKTTRSRDFHERQTHSQVIPGMNNRDMRRPSSSIPNKPVPPRPSSSTRSSHQRKDSRDISQMPHRRHPYANVISSNMPHSTMPHSKHYRPHDAKVRSGLGPEAKESSIHGEKMLQSEDRSTKINQNLDLLRSEINEFKECLTKIDGPSDAKTKEDQNVEKHDSPDISFDTTQNISYEDVLNIEKTTILDSVEEPDLEEPILEEETAGKQLSDTDLSNKEKLKDDEQNKKVPDSEVETQQKRGEVGVSSLDELDPNEVDQSSLIDELELAGKDISSSESLGEYSSSSVPSTPTKKKPIVLNSGNTDEKSQKSASSSPTKKISKKKSWPWIKDRVSSTGSIPTVSNTENSELSTVHEVSSVNTGRSVSNPETLRNKSNESLPLSSKIPATDNAPPGGGKENVITKFFKKRSGSVSSMFSSHNDDSSKDSKEPVQASGVTLDYESDSDAKRNIHEKIKKGIFKKKKTKGKQNAKGKEKGKEKADKSKEKERSREILHDKGGNGSQVITPQTTRSSYETNASGNTIEKAARIVGVQTRKSSDKHNAAQEGKIEVESTAVHPDPIGKLFETEEPDTSRAPDDQGKDDKQEVQEQRETPEEYSTSNLGESRAVPSTEDVHEKIRRSIKRTSKANQPIEFTDSAFGFPLPPPSQSTLVMLHYRFPVHVERAIYRLSHLKLANPKRCLREQVLLSNFMYAYLNLVDHTLHLERQLNSDSSELDQEGDTKNTPFASTMDYDDEEGSTDEDEDDFPFDNQMTDLDAADPSNISPSVST</sequence>
<feature type="compositionally biased region" description="Polar residues" evidence="1">
    <location>
        <begin position="294"/>
        <end position="303"/>
    </location>
</feature>
<feature type="compositionally biased region" description="Basic residues" evidence="1">
    <location>
        <begin position="1062"/>
        <end position="1071"/>
    </location>
</feature>
<dbReference type="AlphaFoldDB" id="G8Y9Z2"/>
<dbReference type="FunCoup" id="G8Y9Z2">
    <property type="interactions" value="303"/>
</dbReference>
<feature type="compositionally biased region" description="Basic and acidic residues" evidence="1">
    <location>
        <begin position="548"/>
        <end position="562"/>
    </location>
</feature>
<feature type="compositionally biased region" description="Acidic residues" evidence="1">
    <location>
        <begin position="1176"/>
        <end position="1192"/>
    </location>
</feature>
<evidence type="ECO:0000256" key="1">
    <source>
        <dbReference type="SAM" id="MobiDB-lite"/>
    </source>
</evidence>
<feature type="compositionally biased region" description="Low complexity" evidence="1">
    <location>
        <begin position="267"/>
        <end position="278"/>
    </location>
</feature>
<dbReference type="InterPro" id="IPR040206">
    <property type="entry name" value="Zds1/2"/>
</dbReference>
<feature type="region of interest" description="Disordered" evidence="1">
    <location>
        <begin position="384"/>
        <end position="511"/>
    </location>
</feature>
<feature type="domain" description="Protein Zds1 C-terminal" evidence="2">
    <location>
        <begin position="1092"/>
        <end position="1144"/>
    </location>
</feature>
<feature type="region of interest" description="Disordered" evidence="1">
    <location>
        <begin position="150"/>
        <end position="211"/>
    </location>
</feature>
<dbReference type="InParanoid" id="G8Y9Z2"/>
<proteinExistence type="predicted"/>
<keyword evidence="5" id="KW-1185">Reference proteome</keyword>
<accession>G8Y9Z2</accession>
<feature type="compositionally biased region" description="Low complexity" evidence="1">
    <location>
        <begin position="721"/>
        <end position="737"/>
    </location>
</feature>
<feature type="compositionally biased region" description="Basic and acidic residues" evidence="1">
    <location>
        <begin position="384"/>
        <end position="396"/>
    </location>
</feature>
<dbReference type="EMBL" id="FO082048">
    <property type="protein sequence ID" value="CCE84406.1"/>
    <property type="molecule type" value="Genomic_DNA"/>
</dbReference>
<feature type="compositionally biased region" description="Low complexity" evidence="1">
    <location>
        <begin position="64"/>
        <end position="89"/>
    </location>
</feature>
<feature type="region of interest" description="Disordered" evidence="1">
    <location>
        <begin position="636"/>
        <end position="965"/>
    </location>
</feature>
<dbReference type="PANTHER" id="PTHR28089:SF1">
    <property type="entry name" value="PROTEIN ZDS1-RELATED"/>
    <property type="match status" value="1"/>
</dbReference>
<feature type="compositionally biased region" description="Basic and acidic residues" evidence="1">
    <location>
        <begin position="917"/>
        <end position="943"/>
    </location>
</feature>
<feature type="compositionally biased region" description="Polar residues" evidence="1">
    <location>
        <begin position="330"/>
        <end position="340"/>
    </location>
</feature>
<feature type="compositionally biased region" description="Basic and acidic residues" evidence="1">
    <location>
        <begin position="661"/>
        <end position="689"/>
    </location>
</feature>
<dbReference type="Proteomes" id="UP000005222">
    <property type="component" value="Chromosome K"/>
</dbReference>
<dbReference type="STRING" id="559304.G8Y9Z2"/>
<dbReference type="Proteomes" id="UP000005222">
    <property type="component" value="Chromosome L"/>
</dbReference>
<feature type="compositionally biased region" description="Basic and acidic residues" evidence="1">
    <location>
        <begin position="1016"/>
        <end position="1039"/>
    </location>
</feature>
<feature type="compositionally biased region" description="Polar residues" evidence="1">
    <location>
        <begin position="415"/>
        <end position="425"/>
    </location>
</feature>
<evidence type="ECO:0000259" key="2">
    <source>
        <dbReference type="SMART" id="SM01327"/>
    </source>
</evidence>